<dbReference type="OrthoDB" id="267681at2759"/>
<feature type="compositionally biased region" description="Basic and acidic residues" evidence="2">
    <location>
        <begin position="830"/>
        <end position="839"/>
    </location>
</feature>
<keyword evidence="4" id="KW-0966">Cell projection</keyword>
<evidence type="ECO:0000256" key="1">
    <source>
        <dbReference type="SAM" id="Coils"/>
    </source>
</evidence>
<dbReference type="RefSeq" id="XP_029237169.1">
    <property type="nucleotide sequence ID" value="XM_029383000.1"/>
</dbReference>
<organism evidence="4 5">
    <name type="scientific">Trypanosoma rangeli</name>
    <dbReference type="NCBI Taxonomy" id="5698"/>
    <lineage>
        <taxon>Eukaryota</taxon>
        <taxon>Discoba</taxon>
        <taxon>Euglenozoa</taxon>
        <taxon>Kinetoplastea</taxon>
        <taxon>Metakinetoplastina</taxon>
        <taxon>Trypanosomatida</taxon>
        <taxon>Trypanosomatidae</taxon>
        <taxon>Trypanosoma</taxon>
        <taxon>Herpetosoma</taxon>
    </lineage>
</organism>
<feature type="domain" description="Flagellar attachment zone protein 1 conserved" evidence="3">
    <location>
        <begin position="307"/>
        <end position="398"/>
    </location>
</feature>
<comment type="caution">
    <text evidence="4">The sequence shown here is derived from an EMBL/GenBank/DDBJ whole genome shotgun (WGS) entry which is preliminary data.</text>
</comment>
<dbReference type="OMA" id="VICIHEM"/>
<dbReference type="EMBL" id="MKGL01000216">
    <property type="protein sequence ID" value="RNF02861.1"/>
    <property type="molecule type" value="Genomic_DNA"/>
</dbReference>
<feature type="region of interest" description="Disordered" evidence="2">
    <location>
        <begin position="830"/>
        <end position="853"/>
    </location>
</feature>
<name>A0A422NBK8_TRYRA</name>
<dbReference type="GeneID" id="40330078"/>
<reference evidence="4 5" key="1">
    <citation type="journal article" date="2018" name="BMC Genomics">
        <title>Genomic comparison of Trypanosoma conorhini and Trypanosoma rangeli to Trypanosoma cruzi strains of high and low virulence.</title>
        <authorList>
            <person name="Bradwell K.R."/>
            <person name="Koparde V.N."/>
            <person name="Matveyev A.V."/>
            <person name="Serrano M.G."/>
            <person name="Alves J.M."/>
            <person name="Parikh H."/>
            <person name="Huang B."/>
            <person name="Lee V."/>
            <person name="Espinosa-Alvarez O."/>
            <person name="Ortiz P.A."/>
            <person name="Costa-Martins A.G."/>
            <person name="Teixeira M.M."/>
            <person name="Buck G.A."/>
        </authorList>
    </citation>
    <scope>NUCLEOTIDE SEQUENCE [LARGE SCALE GENOMIC DNA]</scope>
    <source>
        <strain evidence="4 5">AM80</strain>
    </source>
</reference>
<gene>
    <name evidence="4" type="ORF">TraAM80_06145</name>
</gene>
<feature type="coiled-coil region" evidence="1">
    <location>
        <begin position="560"/>
        <end position="622"/>
    </location>
</feature>
<evidence type="ECO:0000256" key="2">
    <source>
        <dbReference type="SAM" id="MobiDB-lite"/>
    </source>
</evidence>
<dbReference type="PANTHER" id="PTHR23159">
    <property type="entry name" value="CENTROSOMAL PROTEIN 2"/>
    <property type="match status" value="1"/>
</dbReference>
<keyword evidence="5" id="KW-1185">Reference proteome</keyword>
<keyword evidence="4" id="KW-0282">Flagellum</keyword>
<protein>
    <submittedName>
        <fullName evidence="4">Flagellar attachment zone protein</fullName>
    </submittedName>
</protein>
<dbReference type="InterPro" id="IPR056614">
    <property type="entry name" value="FAZ1_cons"/>
</dbReference>
<feature type="coiled-coil region" evidence="1">
    <location>
        <begin position="498"/>
        <end position="532"/>
    </location>
</feature>
<keyword evidence="1" id="KW-0175">Coiled coil</keyword>
<evidence type="ECO:0000313" key="5">
    <source>
        <dbReference type="Proteomes" id="UP000283634"/>
    </source>
</evidence>
<evidence type="ECO:0000313" key="4">
    <source>
        <dbReference type="EMBL" id="RNF02861.1"/>
    </source>
</evidence>
<proteinExistence type="predicted"/>
<feature type="coiled-coil region" evidence="1">
    <location>
        <begin position="678"/>
        <end position="731"/>
    </location>
</feature>
<keyword evidence="4" id="KW-0969">Cilium</keyword>
<dbReference type="Proteomes" id="UP000283634">
    <property type="component" value="Unassembled WGS sequence"/>
</dbReference>
<accession>A0A422NBK8</accession>
<sequence length="853" mass="96019">MASVVHSDRHSPPVGAVVAYERLEHDNGATWGWALGTIQERVDEHRCVIRRWDREAWSDGSIDGSQHTITAVMHELQRVNNRMRASQHRLFDAERSIIRRSSDFNNGSSTSSNNSSSNDCNMNGTDAWVQGCASLPEEVVICIHEMKHCRDKSKSLSDELNRLRNSPSVVPSVMCFTRRCGEEETILSSSIIKALAVDVVAPTCVITEEEAASIKAGADTSRLELQQHLGLFSERLCGVTAELHCLQTYNEELEARMTFYQDALLEAAKERTPRETPHMPAESSLAAVKQLREMAGWDWEQQHGCRWVTTRHTINFTWGGSHLLVADKPEELQATLKMEVANGLRAPPNCVGNATFQVSSEGLAATFDVFHPSSVPGSVVDAQLRAHSFPYLEHLHHSAEGPKQGLDRAIEDVCRVLRISEGKYNGLRFSEFIEELTDLNMFADKDAYESEVGELLMMLDKLYSENRTLQHSLVNSNAEVRKLTAEAQRERNYLQVRTSHLREEIARLNDVIARLRELADRLESELQQYKMQHARAQPTRTTRRLPDREPHDNELYCITLQVYDEEKERATRLQHTLEEEKQKNHATLLELQSQNQQLEAMSEAQEGKINKLELELRAFRQKRHDSITARSKDGILSLHSSQEITTDPSSNSVHPDDIDQEPLFSVTLDELNAVRNTNEKLAEEVLEKATLLDKLAEEMLEKEAENRKLAEDLAEREAENEKLAKELLERDVYLEGLQTDTSRSLGGVESRCRALEELVAARDAAAALEVDVLEGELAEALVQLKVVESENAALHVLLGVKNAEMAEVNEAALGNVRELESRLAAAEAEVREERGKQEKLMSTTQGALRAMGE</sequence>
<dbReference type="Pfam" id="PF23398">
    <property type="entry name" value="FAZ1_cons"/>
    <property type="match status" value="1"/>
</dbReference>
<dbReference type="PANTHER" id="PTHR23159:SF31">
    <property type="entry name" value="CENTROSOME-ASSOCIATED PROTEIN CEP250 ISOFORM X1"/>
    <property type="match status" value="1"/>
</dbReference>
<evidence type="ECO:0000259" key="3">
    <source>
        <dbReference type="Pfam" id="PF23398"/>
    </source>
</evidence>
<feature type="non-terminal residue" evidence="4">
    <location>
        <position position="853"/>
    </location>
</feature>
<dbReference type="AlphaFoldDB" id="A0A422NBK8"/>